<dbReference type="eggNOG" id="KOG2652">
    <property type="taxonomic scope" value="Eukaryota"/>
</dbReference>
<dbReference type="SMART" id="SM01371">
    <property type="entry name" value="TFIIA"/>
    <property type="match status" value="1"/>
</dbReference>
<dbReference type="Gene3D" id="2.30.18.10">
    <property type="entry name" value="Transcription factor IIA (TFIIA), beta-barrel domain"/>
    <property type="match status" value="1"/>
</dbReference>
<dbReference type="SUPFAM" id="SSF50784">
    <property type="entry name" value="Transcription factor IIA (TFIIA), beta-barrel domain"/>
    <property type="match status" value="1"/>
</dbReference>
<dbReference type="HOGENOM" id="CLU_030027_2_1_1"/>
<evidence type="ECO:0000256" key="2">
    <source>
        <dbReference type="ARBA" id="ARBA00010059"/>
    </source>
</evidence>
<dbReference type="Gene3D" id="1.10.287.100">
    <property type="match status" value="1"/>
</dbReference>
<dbReference type="GO" id="GO:0005672">
    <property type="term" value="C:transcription factor TFIIA complex"/>
    <property type="evidence" value="ECO:0000318"/>
    <property type="project" value="GO_Central"/>
</dbReference>
<keyword evidence="4" id="KW-0539">Nucleus</keyword>
<comment type="subcellular location">
    <subcellularLocation>
        <location evidence="1">Nucleus</location>
    </subcellularLocation>
</comment>
<dbReference type="InterPro" id="IPR009088">
    <property type="entry name" value="TFIIA_b-brl"/>
</dbReference>
<evidence type="ECO:0000313" key="6">
    <source>
        <dbReference type="EMBL" id="AAS54718.2"/>
    </source>
</evidence>
<dbReference type="Pfam" id="PF03153">
    <property type="entry name" value="TFIIA"/>
    <property type="match status" value="2"/>
</dbReference>
<evidence type="ECO:0000256" key="3">
    <source>
        <dbReference type="ARBA" id="ARBA00023163"/>
    </source>
</evidence>
<dbReference type="SMR" id="Q74ZW6"/>
<evidence type="ECO:0000313" key="7">
    <source>
        <dbReference type="Proteomes" id="UP000000591"/>
    </source>
</evidence>
<dbReference type="GO" id="GO:0006366">
    <property type="term" value="P:transcription by RNA polymerase II"/>
    <property type="evidence" value="ECO:0000318"/>
    <property type="project" value="GO_Central"/>
</dbReference>
<dbReference type="PANTHER" id="PTHR12694:SF8">
    <property type="entry name" value="TRANSCRIPTION INITIATION FACTOR IIA SUBUNIT 1"/>
    <property type="match status" value="1"/>
</dbReference>
<evidence type="ECO:0000256" key="1">
    <source>
        <dbReference type="ARBA" id="ARBA00004123"/>
    </source>
</evidence>
<sequence length="200" mass="22447">MSNAEAAKVYEEVVEGVVNEVRQDFENAGIDEQTLQDLRRIWQSKLSESRVARFTWDPEGVEAPREGGRYGGESSLALGGLVLKEDALLEPKDHKEKATIELTVDDAGGELAEKLKQQAKQAKKSALLETDEINSDLDDTDDEYVNFGEEENGSDVNIMLCLYEKVLRVKNKWKCNLKDGVATINNKDYAFQKSQGESEW</sequence>
<keyword evidence="3" id="KW-0804">Transcription</keyword>
<accession>Q74ZW6</accession>
<gene>
    <name evidence="6" type="ORF">AGOS_AGR228C</name>
</gene>
<name>Q74ZW6_EREGS</name>
<dbReference type="Proteomes" id="UP000000591">
    <property type="component" value="Chromosome VII"/>
</dbReference>
<dbReference type="GO" id="GO:0006367">
    <property type="term" value="P:transcription initiation at RNA polymerase II promoter"/>
    <property type="evidence" value="ECO:0007669"/>
    <property type="project" value="InterPro"/>
</dbReference>
<dbReference type="SUPFAM" id="SSF47396">
    <property type="entry name" value="Transcription factor IIA (TFIIA), alpha-helical domain"/>
    <property type="match status" value="1"/>
</dbReference>
<dbReference type="InParanoid" id="Q74ZW6"/>
<evidence type="ECO:0000256" key="5">
    <source>
        <dbReference type="ARBA" id="ARBA00074154"/>
    </source>
</evidence>
<dbReference type="GeneID" id="4623196"/>
<dbReference type="AlphaFoldDB" id="Q74ZW6"/>
<dbReference type="InterPro" id="IPR004855">
    <property type="entry name" value="TFIIA_asu/bsu"/>
</dbReference>
<comment type="similarity">
    <text evidence="2">Belongs to the TFIIA subunit 1 family.</text>
</comment>
<dbReference type="EMBL" id="AE016820">
    <property type="protein sequence ID" value="AAS54718.2"/>
    <property type="molecule type" value="Genomic_DNA"/>
</dbReference>
<dbReference type="STRING" id="284811.Q74ZW6"/>
<dbReference type="FunFam" id="1.10.287.100:FF:000001">
    <property type="entry name" value="Transcription initiation factor IIA subunit"/>
    <property type="match status" value="1"/>
</dbReference>
<proteinExistence type="inferred from homology"/>
<protein>
    <recommendedName>
        <fullName evidence="5">Transcription initiation factor IIA large subunit</fullName>
    </recommendedName>
</protein>
<dbReference type="OMA" id="NNVRQDF"/>
<keyword evidence="7" id="KW-1185">Reference proteome</keyword>
<organism evidence="6 7">
    <name type="scientific">Eremothecium gossypii (strain ATCC 10895 / CBS 109.51 / FGSC 9923 / NRRL Y-1056)</name>
    <name type="common">Yeast</name>
    <name type="synonym">Ashbya gossypii</name>
    <dbReference type="NCBI Taxonomy" id="284811"/>
    <lineage>
        <taxon>Eukaryota</taxon>
        <taxon>Fungi</taxon>
        <taxon>Dikarya</taxon>
        <taxon>Ascomycota</taxon>
        <taxon>Saccharomycotina</taxon>
        <taxon>Saccharomycetes</taxon>
        <taxon>Saccharomycetales</taxon>
        <taxon>Saccharomycetaceae</taxon>
        <taxon>Eremothecium</taxon>
    </lineage>
</organism>
<dbReference type="RefSeq" id="NP_986894.2">
    <property type="nucleotide sequence ID" value="NM_211956.2"/>
</dbReference>
<dbReference type="PANTHER" id="PTHR12694">
    <property type="entry name" value="TRANSCRIPTION INITIATION FACTOR IIA SUBUNIT 1"/>
    <property type="match status" value="1"/>
</dbReference>
<dbReference type="FunCoup" id="Q74ZW6">
    <property type="interactions" value="523"/>
</dbReference>
<reference evidence="7" key="2">
    <citation type="journal article" date="2013" name="G3 (Bethesda)">
        <title>Genomes of Ashbya fungi isolated from insects reveal four mating-type loci, numerous translocations, lack of transposons, and distinct gene duplications.</title>
        <authorList>
            <person name="Dietrich F.S."/>
            <person name="Voegeli S."/>
            <person name="Kuo S."/>
            <person name="Philippsen P."/>
        </authorList>
    </citation>
    <scope>GENOME REANNOTATION</scope>
    <source>
        <strain evidence="7">ATCC 10895 / CBS 109.51 / FGSC 9923 / NRRL Y-1056</strain>
    </source>
</reference>
<dbReference type="KEGG" id="ago:AGOS_AGR228C"/>
<evidence type="ECO:0000256" key="4">
    <source>
        <dbReference type="ARBA" id="ARBA00023242"/>
    </source>
</evidence>
<dbReference type="CDD" id="cd07976">
    <property type="entry name" value="TFIIA_alpha_beta_like"/>
    <property type="match status" value="1"/>
</dbReference>
<dbReference type="OrthoDB" id="6275927at2759"/>
<reference evidence="6 7" key="1">
    <citation type="journal article" date="2004" name="Science">
        <title>The Ashbya gossypii genome as a tool for mapping the ancient Saccharomyces cerevisiae genome.</title>
        <authorList>
            <person name="Dietrich F.S."/>
            <person name="Voegeli S."/>
            <person name="Brachat S."/>
            <person name="Lerch A."/>
            <person name="Gates K."/>
            <person name="Steiner S."/>
            <person name="Mohr C."/>
            <person name="Pohlmann R."/>
            <person name="Luedi P."/>
            <person name="Choi S."/>
            <person name="Wing R.A."/>
            <person name="Flavier A."/>
            <person name="Gaffney T.D."/>
            <person name="Philippsen P."/>
        </authorList>
    </citation>
    <scope>NUCLEOTIDE SEQUENCE [LARGE SCALE GENOMIC DNA]</scope>
    <source>
        <strain evidence="7">ATCC 10895 / CBS 109.51 / FGSC 9923 / NRRL Y-1056</strain>
    </source>
</reference>
<dbReference type="FunFam" id="2.30.18.10:FF:000007">
    <property type="entry name" value="TOA1p TFIIA large subunit"/>
    <property type="match status" value="1"/>
</dbReference>